<evidence type="ECO:0000313" key="3">
    <source>
        <dbReference type="Proteomes" id="UP000219331"/>
    </source>
</evidence>
<organism evidence="2 3">
    <name type="scientific">Stappia indica</name>
    <dbReference type="NCBI Taxonomy" id="538381"/>
    <lineage>
        <taxon>Bacteria</taxon>
        <taxon>Pseudomonadati</taxon>
        <taxon>Pseudomonadota</taxon>
        <taxon>Alphaproteobacteria</taxon>
        <taxon>Hyphomicrobiales</taxon>
        <taxon>Stappiaceae</taxon>
        <taxon>Stappia</taxon>
    </lineage>
</organism>
<name>A0A285TH84_9HYPH</name>
<dbReference type="InterPro" id="IPR000182">
    <property type="entry name" value="GNAT_dom"/>
</dbReference>
<evidence type="ECO:0000259" key="1">
    <source>
        <dbReference type="PROSITE" id="PS51186"/>
    </source>
</evidence>
<dbReference type="Gene3D" id="3.40.630.30">
    <property type="match status" value="1"/>
</dbReference>
<gene>
    <name evidence="2" type="ORF">SAMN05421512_110140</name>
</gene>
<dbReference type="PROSITE" id="PS51186">
    <property type="entry name" value="GNAT"/>
    <property type="match status" value="1"/>
</dbReference>
<feature type="domain" description="N-acetyltransferase" evidence="1">
    <location>
        <begin position="26"/>
        <end position="186"/>
    </location>
</feature>
<dbReference type="RefSeq" id="WP_067223607.1">
    <property type="nucleotide sequence ID" value="NZ_JAJGNR010000007.1"/>
</dbReference>
<evidence type="ECO:0000313" key="2">
    <source>
        <dbReference type="EMBL" id="SOC20055.1"/>
    </source>
</evidence>
<protein>
    <submittedName>
        <fullName evidence="2">Protein N-acetyltransferase, RimJ/RimL family</fullName>
    </submittedName>
</protein>
<dbReference type="GO" id="GO:0016747">
    <property type="term" value="F:acyltransferase activity, transferring groups other than amino-acyl groups"/>
    <property type="evidence" value="ECO:0007669"/>
    <property type="project" value="InterPro"/>
</dbReference>
<dbReference type="EMBL" id="OBML01000010">
    <property type="protein sequence ID" value="SOC20055.1"/>
    <property type="molecule type" value="Genomic_DNA"/>
</dbReference>
<dbReference type="PANTHER" id="PTHR43792">
    <property type="entry name" value="GNAT FAMILY, PUTATIVE (AFU_ORTHOLOGUE AFUA_3G00765)-RELATED-RELATED"/>
    <property type="match status" value="1"/>
</dbReference>
<sequence length="206" mass="22330">MVADLEESLEEDSLAAVVGPQETERLRLDALRHDDLADIVFLANNRRIATMVASMPHPFTVVDGRNLIALSANPTATRAKYAIRLKSTGRVIGAIGYGAPDEGEPLHLGYWVGEPFWGQGYATEAAHSVVDHVFAVQGADRLTAAARVTNPASRRVLVKCGFQFVEQGMIHSRGAGGAVSVDRFAIDRSTWRALKQWGRMTCLSSA</sequence>
<keyword evidence="3" id="KW-1185">Reference proteome</keyword>
<dbReference type="InterPro" id="IPR016181">
    <property type="entry name" value="Acyl_CoA_acyltransferase"/>
</dbReference>
<keyword evidence="2" id="KW-0808">Transferase</keyword>
<dbReference type="OrthoDB" id="9804153at2"/>
<dbReference type="Proteomes" id="UP000219331">
    <property type="component" value="Unassembled WGS sequence"/>
</dbReference>
<proteinExistence type="predicted"/>
<dbReference type="SUPFAM" id="SSF55729">
    <property type="entry name" value="Acyl-CoA N-acyltransferases (Nat)"/>
    <property type="match status" value="1"/>
</dbReference>
<dbReference type="InterPro" id="IPR051531">
    <property type="entry name" value="N-acetyltransferase"/>
</dbReference>
<accession>A0A285TH84</accession>
<reference evidence="2 3" key="1">
    <citation type="submission" date="2017-08" db="EMBL/GenBank/DDBJ databases">
        <authorList>
            <person name="de Groot N.N."/>
        </authorList>
    </citation>
    <scope>NUCLEOTIDE SEQUENCE [LARGE SCALE GENOMIC DNA]</scope>
    <source>
        <strain evidence="2 3">USBA 352</strain>
    </source>
</reference>
<dbReference type="Pfam" id="PF13302">
    <property type="entry name" value="Acetyltransf_3"/>
    <property type="match status" value="1"/>
</dbReference>
<dbReference type="AlphaFoldDB" id="A0A285TH84"/>
<dbReference type="STRING" id="538381.GCA_001696535_03915"/>